<dbReference type="Proteomes" id="UP001159363">
    <property type="component" value="Chromosome X"/>
</dbReference>
<organism evidence="1 2">
    <name type="scientific">Dryococelus australis</name>
    <dbReference type="NCBI Taxonomy" id="614101"/>
    <lineage>
        <taxon>Eukaryota</taxon>
        <taxon>Metazoa</taxon>
        <taxon>Ecdysozoa</taxon>
        <taxon>Arthropoda</taxon>
        <taxon>Hexapoda</taxon>
        <taxon>Insecta</taxon>
        <taxon>Pterygota</taxon>
        <taxon>Neoptera</taxon>
        <taxon>Polyneoptera</taxon>
        <taxon>Phasmatodea</taxon>
        <taxon>Verophasmatodea</taxon>
        <taxon>Anareolatae</taxon>
        <taxon>Phasmatidae</taxon>
        <taxon>Eurycanthinae</taxon>
        <taxon>Dryococelus</taxon>
    </lineage>
</organism>
<dbReference type="EMBL" id="JARBHB010000004">
    <property type="protein sequence ID" value="KAJ8886429.1"/>
    <property type="molecule type" value="Genomic_DNA"/>
</dbReference>
<name>A0ABQ9HPZ5_9NEOP</name>
<reference evidence="1 2" key="1">
    <citation type="submission" date="2023-02" db="EMBL/GenBank/DDBJ databases">
        <title>LHISI_Scaffold_Assembly.</title>
        <authorList>
            <person name="Stuart O.P."/>
            <person name="Cleave R."/>
            <person name="Magrath M.J.L."/>
            <person name="Mikheyev A.S."/>
        </authorList>
    </citation>
    <scope>NUCLEOTIDE SEQUENCE [LARGE SCALE GENOMIC DNA]</scope>
    <source>
        <strain evidence="1">Daus_M_001</strain>
        <tissue evidence="1">Leg muscle</tissue>
    </source>
</reference>
<proteinExistence type="predicted"/>
<accession>A0ABQ9HPZ5</accession>
<gene>
    <name evidence="1" type="ORF">PR048_012640</name>
</gene>
<comment type="caution">
    <text evidence="1">The sequence shown here is derived from an EMBL/GenBank/DDBJ whole genome shotgun (WGS) entry which is preliminary data.</text>
</comment>
<keyword evidence="2" id="KW-1185">Reference proteome</keyword>
<sequence length="121" mass="13894">MGNMFGVYQEELHKCFLDVSTGEEMIPDAVESPELVSFLASFERKCTALSEQSRTGKLWIQYLWQVDILLLFIKAERSGDWELYLKCVQSMLLYLHASGHIHYAKSAHLYVQQMEKGGEGD</sequence>
<dbReference type="PANTHER" id="PTHR47018:SF3">
    <property type="entry name" value="MYCBP-ASSOCIATED PROTEIN"/>
    <property type="match status" value="1"/>
</dbReference>
<dbReference type="PANTHER" id="PTHR47018">
    <property type="entry name" value="CXC DOMAIN-CONTAINING PROTEIN-RELATED"/>
    <property type="match status" value="1"/>
</dbReference>
<evidence type="ECO:0000313" key="2">
    <source>
        <dbReference type="Proteomes" id="UP001159363"/>
    </source>
</evidence>
<evidence type="ECO:0000313" key="1">
    <source>
        <dbReference type="EMBL" id="KAJ8886429.1"/>
    </source>
</evidence>
<protein>
    <submittedName>
        <fullName evidence="1">Uncharacterized protein</fullName>
    </submittedName>
</protein>